<dbReference type="SUPFAM" id="SSF53335">
    <property type="entry name" value="S-adenosyl-L-methionine-dependent methyltransferases"/>
    <property type="match status" value="1"/>
</dbReference>
<dbReference type="AlphaFoldDB" id="I3EJ74"/>
<comment type="subcellular location">
    <subcellularLocation>
        <location evidence="1 8">Nucleus</location>
        <location evidence="1 8">Nucleolus</location>
    </subcellularLocation>
</comment>
<dbReference type="STRING" id="935791.I3EJ74"/>
<dbReference type="GO" id="GO:0032259">
    <property type="term" value="P:methylation"/>
    <property type="evidence" value="ECO:0007669"/>
    <property type="project" value="UniProtKB-KW"/>
</dbReference>
<keyword evidence="3 8" id="KW-0698">rRNA processing</keyword>
<evidence type="ECO:0000256" key="8">
    <source>
        <dbReference type="RuleBase" id="RU365074"/>
    </source>
</evidence>
<dbReference type="PANTHER" id="PTHR12787:SF0">
    <property type="entry name" value="RIBOSOMAL RNA-PROCESSING PROTEIN 8"/>
    <property type="match status" value="1"/>
</dbReference>
<dbReference type="VEuPathDB" id="MicrosporidiaDB:NEQG_00041"/>
<evidence type="ECO:0000256" key="7">
    <source>
        <dbReference type="ARBA" id="ARBA00023242"/>
    </source>
</evidence>
<dbReference type="PANTHER" id="PTHR12787">
    <property type="entry name" value="RIBOSOMAL RNA-PROCESSING PROTEIN 8"/>
    <property type="match status" value="1"/>
</dbReference>
<dbReference type="Pfam" id="PF05148">
    <property type="entry name" value="Methyltransf_8"/>
    <property type="match status" value="1"/>
</dbReference>
<dbReference type="OMA" id="KWPTNPL"/>
<keyword evidence="6 8" id="KW-0949">S-adenosyl-L-methionine</keyword>
<dbReference type="GO" id="GO:0005730">
    <property type="term" value="C:nucleolus"/>
    <property type="evidence" value="ECO:0007669"/>
    <property type="project" value="UniProtKB-SubCell"/>
</dbReference>
<dbReference type="Gene3D" id="1.10.10.2150">
    <property type="entry name" value="Ribosomal RNA-processing protein 8, N-terminal domain"/>
    <property type="match status" value="1"/>
</dbReference>
<dbReference type="FunCoup" id="I3EJ74">
    <property type="interactions" value="131"/>
</dbReference>
<dbReference type="GO" id="GO:0008168">
    <property type="term" value="F:methyltransferase activity"/>
    <property type="evidence" value="ECO:0007669"/>
    <property type="project" value="UniProtKB-KW"/>
</dbReference>
<dbReference type="InterPro" id="IPR042036">
    <property type="entry name" value="RRP8_N"/>
</dbReference>
<keyword evidence="5 8" id="KW-0808">Transferase</keyword>
<dbReference type="GO" id="GO:0006364">
    <property type="term" value="P:rRNA processing"/>
    <property type="evidence" value="ECO:0007669"/>
    <property type="project" value="UniProtKB-UniRule"/>
</dbReference>
<dbReference type="EC" id="2.1.1.-" evidence="8"/>
<evidence type="ECO:0000256" key="5">
    <source>
        <dbReference type="ARBA" id="ARBA00022679"/>
    </source>
</evidence>
<dbReference type="FunFam" id="3.40.50.150:FF:000068">
    <property type="entry name" value="Ribosomal RNA-processing protein 8"/>
    <property type="match status" value="1"/>
</dbReference>
<name>I3EJ74_NEMP3</name>
<dbReference type="InterPro" id="IPR029063">
    <property type="entry name" value="SAM-dependent_MTases_sf"/>
</dbReference>
<evidence type="ECO:0000256" key="6">
    <source>
        <dbReference type="ARBA" id="ARBA00022691"/>
    </source>
</evidence>
<dbReference type="CDD" id="cd02440">
    <property type="entry name" value="AdoMet_MTases"/>
    <property type="match status" value="1"/>
</dbReference>
<evidence type="ECO:0000313" key="9">
    <source>
        <dbReference type="EMBL" id="EIJ89271.1"/>
    </source>
</evidence>
<dbReference type="Proteomes" id="UP000002872">
    <property type="component" value="Unassembled WGS sequence"/>
</dbReference>
<proteinExistence type="inferred from homology"/>
<keyword evidence="7 8" id="KW-0539">Nucleus</keyword>
<evidence type="ECO:0000256" key="4">
    <source>
        <dbReference type="ARBA" id="ARBA00022603"/>
    </source>
</evidence>
<dbReference type="OrthoDB" id="10258825at2759"/>
<dbReference type="EMBL" id="GL870876">
    <property type="protein sequence ID" value="EIJ89271.1"/>
    <property type="molecule type" value="Genomic_DNA"/>
</dbReference>
<comment type="similarity">
    <text evidence="2 8">Belongs to the methyltransferase superfamily. RRP8 family.</text>
</comment>
<organism evidence="9 10">
    <name type="scientific">Nematocida parisii (strain ERTm3)</name>
    <name type="common">Nematode killer fungus</name>
    <dbReference type="NCBI Taxonomy" id="935791"/>
    <lineage>
        <taxon>Eukaryota</taxon>
        <taxon>Fungi</taxon>
        <taxon>Fungi incertae sedis</taxon>
        <taxon>Microsporidia</taxon>
        <taxon>Nematocida</taxon>
    </lineage>
</organism>
<dbReference type="InterPro" id="IPR007823">
    <property type="entry name" value="RRP8"/>
</dbReference>
<comment type="function">
    <text evidence="8">S-adenosyl-L-methionine-dependent methyltransferase that specifically methylates the N(1) position of adenine in helix 25.1 in 25S rRNA. Required both for ribosomal 40S and 60S subunits biogenesis. Required for efficient pre-rRNA cleavage at site A2.</text>
</comment>
<dbReference type="InParanoid" id="I3EJ74"/>
<protein>
    <recommendedName>
        <fullName evidence="8">Ribosomal RNA-processing protein 8</fullName>
        <ecNumber evidence="8">2.1.1.-</ecNumber>
    </recommendedName>
</protein>
<gene>
    <name evidence="9" type="ORF">NEQG_00041</name>
</gene>
<accession>I3EJ74</accession>
<dbReference type="Gene3D" id="3.40.50.150">
    <property type="entry name" value="Vaccinia Virus protein VP39"/>
    <property type="match status" value="1"/>
</dbReference>
<dbReference type="HOGENOM" id="CLU_027694_1_2_1"/>
<reference evidence="9" key="1">
    <citation type="submission" date="2011-01" db="EMBL/GenBank/DDBJ databases">
        <title>The Genome Sequence of Nematocida parisii strain ERTm3.</title>
        <authorList>
            <consortium name="The Broad Institute Genome Sequencing Platform"/>
            <consortium name="The Broad Institute Genome Sequencing Center for Infectious Disease"/>
            <person name="Cuomo C."/>
            <person name="Troemel E."/>
            <person name="Young S.K."/>
            <person name="Zeng Q."/>
            <person name="Gargeya S."/>
            <person name="Fitzgerald M."/>
            <person name="Haas B."/>
            <person name="Abouelleil A."/>
            <person name="Alvarado L."/>
            <person name="Arachchi H.M."/>
            <person name="Berlin A."/>
            <person name="Chapman S.B."/>
            <person name="Gearin G."/>
            <person name="Goldberg J."/>
            <person name="Griggs A."/>
            <person name="Gujja S."/>
            <person name="Hansen M."/>
            <person name="Heiman D."/>
            <person name="Howarth C."/>
            <person name="Larimer J."/>
            <person name="Lui A."/>
            <person name="MacDonald P.J.P."/>
            <person name="McCowen C."/>
            <person name="Montmayeur A."/>
            <person name="Murphy C."/>
            <person name="Neiman D."/>
            <person name="Pearson M."/>
            <person name="Priest M."/>
            <person name="Roberts A."/>
            <person name="Saif S."/>
            <person name="Shea T."/>
            <person name="Sisk P."/>
            <person name="Stolte C."/>
            <person name="Sykes S."/>
            <person name="Wortman J."/>
            <person name="Nusbaum C."/>
            <person name="Birren B."/>
        </authorList>
    </citation>
    <scope>NUCLEOTIDE SEQUENCE</scope>
    <source>
        <strain evidence="9">ERTm3</strain>
    </source>
</reference>
<evidence type="ECO:0000313" key="10">
    <source>
        <dbReference type="Proteomes" id="UP000002872"/>
    </source>
</evidence>
<keyword evidence="10" id="KW-1185">Reference proteome</keyword>
<evidence type="ECO:0000256" key="3">
    <source>
        <dbReference type="ARBA" id="ARBA00022552"/>
    </source>
</evidence>
<keyword evidence="4 8" id="KW-0489">Methyltransferase</keyword>
<sequence>MQLLVKFFMATNNPNKLLEKLESSLKGAKFRVLNEVMYRKKEKDISPELFKKYHEGYKEQVARWPFNPVDKVIKQLMNADATHVIADMGCGEAQIAKRFQEREVHSFDLVKPENDEFITQADIRNLPLENETVDIVVFCLSIMGNNASEYIKEAYRVLKPGGLLKIVEVRSRLNKIEQFVRPVTMHGFSLLNKDLESNFFCFFNFKKITKKVKNLPIIPLKPCLYKKR</sequence>
<evidence type="ECO:0000256" key="1">
    <source>
        <dbReference type="ARBA" id="ARBA00004604"/>
    </source>
</evidence>
<evidence type="ECO:0000256" key="2">
    <source>
        <dbReference type="ARBA" id="ARBA00006301"/>
    </source>
</evidence>